<dbReference type="SUPFAM" id="SSF54211">
    <property type="entry name" value="Ribosomal protein S5 domain 2-like"/>
    <property type="match status" value="1"/>
</dbReference>
<dbReference type="STRING" id="163.SAMN04487775_103149"/>
<dbReference type="InterPro" id="IPR020568">
    <property type="entry name" value="Ribosomal_Su5_D2-typ_SF"/>
</dbReference>
<feature type="domain" description="Impact N-terminal" evidence="2">
    <location>
        <begin position="15"/>
        <end position="119"/>
    </location>
</feature>
<evidence type="ECO:0000313" key="5">
    <source>
        <dbReference type="Proteomes" id="UP000182360"/>
    </source>
</evidence>
<dbReference type="OrthoDB" id="9813771at2"/>
<keyword evidence="5" id="KW-1185">Reference proteome</keyword>
<dbReference type="AlphaFoldDB" id="A0A1H9JIR7"/>
<dbReference type="RefSeq" id="WP_074645513.1">
    <property type="nucleotide sequence ID" value="NZ_FOFU01000013.1"/>
</dbReference>
<sequence length="199" mass="21791">MEVLKEYINYEETIKGSRFLSELFPCTTQAEARELVKSQKAKYADATHVVHAFVIGPGAEVMGMSDDGEPSGTAGRPSLDVLRGRNCTNTVLTITRWFGGTLLGTGGLVKAYGNGAKGVLAAADEAGLFEELVAKKAFTFSTDYALYKLIKITLEQFHIYNLTEDFGTEITLTGEIREDEHELFISKLLDISNGKIIVK</sequence>
<dbReference type="GO" id="GO:0005737">
    <property type="term" value="C:cytoplasm"/>
    <property type="evidence" value="ECO:0007669"/>
    <property type="project" value="TreeGrafter"/>
</dbReference>
<dbReference type="Gene3D" id="3.30.230.30">
    <property type="entry name" value="Impact, N-terminal domain"/>
    <property type="match status" value="1"/>
</dbReference>
<dbReference type="InterPro" id="IPR035647">
    <property type="entry name" value="EFG_III/V"/>
</dbReference>
<name>A0A1H9JIR7_9SPIR</name>
<evidence type="ECO:0000313" key="4">
    <source>
        <dbReference type="EMBL" id="SEQ86871.1"/>
    </source>
</evidence>
<reference evidence="4 5" key="1">
    <citation type="submission" date="2016-10" db="EMBL/GenBank/DDBJ databases">
        <authorList>
            <person name="de Groot N.N."/>
        </authorList>
    </citation>
    <scope>NUCLEOTIDE SEQUENCE [LARGE SCALE GENOMIC DNA]</scope>
    <source>
        <strain evidence="4 5">B25</strain>
    </source>
</reference>
<comment type="similarity">
    <text evidence="1">Belongs to the IMPACT family.</text>
</comment>
<evidence type="ECO:0000256" key="1">
    <source>
        <dbReference type="ARBA" id="ARBA00007665"/>
    </source>
</evidence>
<dbReference type="GO" id="GO:0006446">
    <property type="term" value="P:regulation of translational initiation"/>
    <property type="evidence" value="ECO:0007669"/>
    <property type="project" value="TreeGrafter"/>
</dbReference>
<dbReference type="Pfam" id="PF09186">
    <property type="entry name" value="DUF1949"/>
    <property type="match status" value="1"/>
</dbReference>
<dbReference type="SUPFAM" id="SSF54980">
    <property type="entry name" value="EF-G C-terminal domain-like"/>
    <property type="match status" value="1"/>
</dbReference>
<dbReference type="Pfam" id="PF01205">
    <property type="entry name" value="Impact_N"/>
    <property type="match status" value="1"/>
</dbReference>
<dbReference type="InterPro" id="IPR036956">
    <property type="entry name" value="Impact_N_sf"/>
</dbReference>
<evidence type="ECO:0000259" key="2">
    <source>
        <dbReference type="Pfam" id="PF01205"/>
    </source>
</evidence>
<dbReference type="InterPro" id="IPR023582">
    <property type="entry name" value="Impact"/>
</dbReference>
<dbReference type="PANTHER" id="PTHR16301">
    <property type="entry name" value="IMPACT-RELATED"/>
    <property type="match status" value="1"/>
</dbReference>
<accession>A0A1H9JIR7</accession>
<dbReference type="Gene3D" id="3.30.70.240">
    <property type="match status" value="1"/>
</dbReference>
<dbReference type="InterPro" id="IPR001498">
    <property type="entry name" value="Impact_N"/>
</dbReference>
<dbReference type="EMBL" id="FOFU01000013">
    <property type="protein sequence ID" value="SEQ86871.1"/>
    <property type="molecule type" value="Genomic_DNA"/>
</dbReference>
<dbReference type="Proteomes" id="UP000182360">
    <property type="component" value="Unassembled WGS sequence"/>
</dbReference>
<dbReference type="InterPro" id="IPR015269">
    <property type="entry name" value="UPF0029_Impact_C"/>
</dbReference>
<gene>
    <name evidence="4" type="ORF">SAMN04487977_11340</name>
</gene>
<feature type="domain" description="UPF0029" evidence="3">
    <location>
        <begin position="143"/>
        <end position="195"/>
    </location>
</feature>
<evidence type="ECO:0000259" key="3">
    <source>
        <dbReference type="Pfam" id="PF09186"/>
    </source>
</evidence>
<proteinExistence type="inferred from homology"/>
<dbReference type="PANTHER" id="PTHR16301:SF20">
    <property type="entry name" value="IMPACT FAMILY MEMBER YIGZ"/>
    <property type="match status" value="1"/>
</dbReference>
<protein>
    <submittedName>
        <fullName evidence="4">Uncharacterized protein, YigZ family</fullName>
    </submittedName>
</protein>
<organism evidence="4 5">
    <name type="scientific">Treponema bryantii</name>
    <dbReference type="NCBI Taxonomy" id="163"/>
    <lineage>
        <taxon>Bacteria</taxon>
        <taxon>Pseudomonadati</taxon>
        <taxon>Spirochaetota</taxon>
        <taxon>Spirochaetia</taxon>
        <taxon>Spirochaetales</taxon>
        <taxon>Treponemataceae</taxon>
        <taxon>Treponema</taxon>
    </lineage>
</organism>